<dbReference type="Proteomes" id="UP000477779">
    <property type="component" value="Unassembled WGS sequence"/>
</dbReference>
<dbReference type="AlphaFoldDB" id="A0AAJ2ZEP4"/>
<protein>
    <recommendedName>
        <fullName evidence="7">Nucleotide exchange factor GrpE</fullName>
    </recommendedName>
</protein>
<dbReference type="EMBL" id="CP045309">
    <property type="protein sequence ID" value="QGL47119.1"/>
    <property type="molecule type" value="Genomic_DNA"/>
</dbReference>
<gene>
    <name evidence="3" type="ORF">G3561_11340</name>
    <name evidence="4" type="ORF">GCE86_08690</name>
</gene>
<name>A0AAJ2ZEP4_9ACTN</name>
<evidence type="ECO:0000256" key="2">
    <source>
        <dbReference type="SAM" id="MobiDB-lite"/>
    </source>
</evidence>
<evidence type="ECO:0008006" key="7">
    <source>
        <dbReference type="Google" id="ProtNLM"/>
    </source>
</evidence>
<feature type="region of interest" description="Disordered" evidence="2">
    <location>
        <begin position="117"/>
        <end position="203"/>
    </location>
</feature>
<dbReference type="EMBL" id="JAAHBZ010000003">
    <property type="protein sequence ID" value="NES28136.1"/>
    <property type="molecule type" value="Genomic_DNA"/>
</dbReference>
<feature type="compositionally biased region" description="Low complexity" evidence="2">
    <location>
        <begin position="117"/>
        <end position="128"/>
    </location>
</feature>
<dbReference type="RefSeq" id="WP_154226464.1">
    <property type="nucleotide sequence ID" value="NZ_JAAHBZ010000003.1"/>
</dbReference>
<proteinExistence type="predicted"/>
<keyword evidence="5" id="KW-1185">Reference proteome</keyword>
<keyword evidence="1" id="KW-0175">Coiled coil</keyword>
<organism evidence="3 6">
    <name type="scientific">Micromonospora terminaliae</name>
    <dbReference type="NCBI Taxonomy" id="1914461"/>
    <lineage>
        <taxon>Bacteria</taxon>
        <taxon>Bacillati</taxon>
        <taxon>Actinomycetota</taxon>
        <taxon>Actinomycetes</taxon>
        <taxon>Micromonosporales</taxon>
        <taxon>Micromonosporaceae</taxon>
        <taxon>Micromonospora</taxon>
    </lineage>
</organism>
<feature type="compositionally biased region" description="Low complexity" evidence="2">
    <location>
        <begin position="143"/>
        <end position="153"/>
    </location>
</feature>
<evidence type="ECO:0000313" key="5">
    <source>
        <dbReference type="Proteomes" id="UP000402241"/>
    </source>
</evidence>
<reference evidence="3 6" key="2">
    <citation type="submission" date="2020-02" db="EMBL/GenBank/DDBJ databases">
        <title>WGS of Micromonospora spp. isolated from hot spring.</title>
        <authorList>
            <person name="Thawai C."/>
        </authorList>
    </citation>
    <scope>NUCLEOTIDE SEQUENCE [LARGE SCALE GENOMIC DNA]</scope>
    <source>
        <strain evidence="3 6">TMS7</strain>
    </source>
</reference>
<evidence type="ECO:0000256" key="1">
    <source>
        <dbReference type="SAM" id="Coils"/>
    </source>
</evidence>
<evidence type="ECO:0000313" key="4">
    <source>
        <dbReference type="EMBL" id="QGL47119.1"/>
    </source>
</evidence>
<sequence>MRWEDNGEEELIVAAGSIKRAQRDSLRHQALIDPAPIVGWFADDPMATIVRLLREHRSKMTGLRIRQELEQLGLDPAAVRKAWASASKTLGNNPQVEVTGKKGAPLFRWIGARDSSAEAAAPSAPGAETLPESSPGPNRRHTTASAAAQTTETVRADGGVQPEPTAPAPEQRVSQESAPAATERAPHVAAGTKAEPGASSTQPTLAERIAAVVGEEHPAELRDYLSRPLAIGARFGQVDGQRIDDFLGSLAEHDREVALSLLLALPRQSAAVGGGRQRKLVDGGVVEPVLAAAAAELRGYAAAEPAVLTAAAWLLRRASGVEDLPGSAAASLISLMVKVASARREQDVTVLDAAVGTLSRLLPALSRDERTGLDLTGLAQAVAHLPLSRDGGRAALLAAIGKFRSKALLAPDWWESVTLDALAECATGPLGGVTSRPEIVEQYVRPLVARELSRVTSRTRLGFLLGLPGEFVSNLPADALAAAFRRVAGDDEVVAALVGALAQERRIDALRQDVERARTEAAAAGERVEEAERRAAVLADRCDRLEESLRAEHRQASSLRSAQDRQIQIDVIRSLADLAAEVEELAAEQTTPDVLVERVRALAYAQALEPVGQAGQKLPFDPTAHEPIVGAPSNHDAVTVIRPGYRWRPSGEDILIEKALVTTT</sequence>
<reference evidence="4 5" key="1">
    <citation type="submission" date="2019-10" db="EMBL/GenBank/DDBJ databases">
        <title>Genome Sequence of Micromonospora terminaliae DSM 101760.</title>
        <authorList>
            <person name="Guo L."/>
        </authorList>
    </citation>
    <scope>NUCLEOTIDE SEQUENCE [LARGE SCALE GENOMIC DNA]</scope>
    <source>
        <strain evidence="4 5">DSM 101760</strain>
    </source>
</reference>
<evidence type="ECO:0000313" key="6">
    <source>
        <dbReference type="Proteomes" id="UP000477779"/>
    </source>
</evidence>
<feature type="coiled-coil region" evidence="1">
    <location>
        <begin position="500"/>
        <end position="548"/>
    </location>
</feature>
<evidence type="ECO:0000313" key="3">
    <source>
        <dbReference type="EMBL" id="NES28136.1"/>
    </source>
</evidence>
<accession>A0AAJ2ZEP4</accession>
<dbReference type="Proteomes" id="UP000402241">
    <property type="component" value="Chromosome"/>
</dbReference>